<evidence type="ECO:0000313" key="11">
    <source>
        <dbReference type="EMBL" id="SDP80064.1"/>
    </source>
</evidence>
<evidence type="ECO:0000256" key="9">
    <source>
        <dbReference type="ARBA" id="ARBA00024867"/>
    </source>
</evidence>
<sequence length="498" mass="58390">MYKVLIVDDEYYSRKGLIKIIPWKELNCEIVGEAENGYEALDKINQEKPDIVVSDINMPGLDGLELAEKVQTSLKTKFIIVTGYDDFNYAKRAVKVNAVDFIKKPINIEEFIEAIKKTVELIKKDNLYDVVIREKEYLQIMREQISFSEVYIGEVEARDVRVVIIKNDSYDKYLRAKEEGKNRQVINMIKDWSNKNFSKDTIVLSPHSNRIALVLDKSSDYDFKELIYEINNQNIGRITVGISNVDNEKNIHNLYKQAKERLEDSFLWGINSVITKKYPKKHIINKKHIKILINEIVENSIFMQRSLAQESLNILLQYLIDGGVKRPEFYECSIEICFRIRSELIKNAVEITGEESLECARDVKELKSFLQEFINNSIDYFREINGNKEDQVIKVLIQYINENYNKEISLKTLSKMVYLNENYLSRYFKQKMGVGFSIYIRDIRINKAKELLIKGEKITVVAKEVGYSDHRQFNINFRKVTGLLPTEYKEQNNYFIKN</sequence>
<dbReference type="InterPro" id="IPR018060">
    <property type="entry name" value="HTH_AraC"/>
</dbReference>
<dbReference type="Gene3D" id="3.40.50.2300">
    <property type="match status" value="1"/>
</dbReference>
<dbReference type="CDD" id="cd17536">
    <property type="entry name" value="REC_YesN-like"/>
    <property type="match status" value="1"/>
</dbReference>
<dbReference type="Pfam" id="PF00072">
    <property type="entry name" value="Response_reg"/>
    <property type="match status" value="1"/>
</dbReference>
<reference evidence="11 12" key="1">
    <citation type="submission" date="2016-10" db="EMBL/GenBank/DDBJ databases">
        <authorList>
            <person name="de Groot N.N."/>
        </authorList>
    </citation>
    <scope>NUCLEOTIDE SEQUENCE [LARGE SCALE GENOMIC DNA]</scope>
    <source>
        <strain evidence="11 12">DSM 12272</strain>
    </source>
</reference>
<dbReference type="InterPro" id="IPR051552">
    <property type="entry name" value="HptR"/>
</dbReference>
<proteinExistence type="predicted"/>
<keyword evidence="12" id="KW-1185">Reference proteome</keyword>
<dbReference type="RefSeq" id="WP_175490909.1">
    <property type="nucleotide sequence ID" value="NZ_FNJM01000018.1"/>
</dbReference>
<dbReference type="SUPFAM" id="SSF46689">
    <property type="entry name" value="Homeodomain-like"/>
    <property type="match status" value="2"/>
</dbReference>
<dbReference type="Gene3D" id="1.10.10.60">
    <property type="entry name" value="Homeodomain-like"/>
    <property type="match status" value="2"/>
</dbReference>
<dbReference type="AlphaFoldDB" id="A0A1H0VNZ0"/>
<evidence type="ECO:0000256" key="1">
    <source>
        <dbReference type="ARBA" id="ARBA00004496"/>
    </source>
</evidence>
<dbReference type="InterPro" id="IPR001789">
    <property type="entry name" value="Sig_transdc_resp-reg_receiver"/>
</dbReference>
<dbReference type="GO" id="GO:0000160">
    <property type="term" value="P:phosphorelay signal transduction system"/>
    <property type="evidence" value="ECO:0007669"/>
    <property type="project" value="UniProtKB-KW"/>
</dbReference>
<evidence type="ECO:0000256" key="10">
    <source>
        <dbReference type="PROSITE-ProRule" id="PRU00169"/>
    </source>
</evidence>
<organism evidence="11 12">
    <name type="scientific">Clostridium gasigenes</name>
    <dbReference type="NCBI Taxonomy" id="94869"/>
    <lineage>
        <taxon>Bacteria</taxon>
        <taxon>Bacillati</taxon>
        <taxon>Bacillota</taxon>
        <taxon>Clostridia</taxon>
        <taxon>Eubacteriales</taxon>
        <taxon>Clostridiaceae</taxon>
        <taxon>Clostridium</taxon>
    </lineage>
</organism>
<dbReference type="InterPro" id="IPR011006">
    <property type="entry name" value="CheY-like_superfamily"/>
</dbReference>
<dbReference type="PANTHER" id="PTHR42713:SF3">
    <property type="entry name" value="TRANSCRIPTIONAL REGULATORY PROTEIN HPTR"/>
    <property type="match status" value="1"/>
</dbReference>
<dbReference type="InterPro" id="IPR009057">
    <property type="entry name" value="Homeodomain-like_sf"/>
</dbReference>
<accession>A0A1H0VNZ0</accession>
<dbReference type="Pfam" id="PF12833">
    <property type="entry name" value="HTH_18"/>
    <property type="match status" value="1"/>
</dbReference>
<comment type="subcellular location">
    <subcellularLocation>
        <location evidence="1">Cytoplasm</location>
    </subcellularLocation>
</comment>
<dbReference type="PANTHER" id="PTHR42713">
    <property type="entry name" value="HISTIDINE KINASE-RELATED"/>
    <property type="match status" value="1"/>
</dbReference>
<dbReference type="STRING" id="94869.SAMN04488529_11816"/>
<gene>
    <name evidence="11" type="ORF">SAMN04488529_11816</name>
</gene>
<dbReference type="PROSITE" id="PS01124">
    <property type="entry name" value="HTH_ARAC_FAMILY_2"/>
    <property type="match status" value="1"/>
</dbReference>
<feature type="modified residue" description="4-aspartylphosphate" evidence="10">
    <location>
        <position position="55"/>
    </location>
</feature>
<dbReference type="SMART" id="SM00448">
    <property type="entry name" value="REC"/>
    <property type="match status" value="1"/>
</dbReference>
<keyword evidence="5" id="KW-0902">Two-component regulatory system</keyword>
<evidence type="ECO:0000256" key="4">
    <source>
        <dbReference type="ARBA" id="ARBA00022553"/>
    </source>
</evidence>
<keyword evidence="6" id="KW-0805">Transcription regulation</keyword>
<name>A0A1H0VNZ0_9CLOT</name>
<dbReference type="EMBL" id="FNJM01000018">
    <property type="protein sequence ID" value="SDP80064.1"/>
    <property type="molecule type" value="Genomic_DNA"/>
</dbReference>
<evidence type="ECO:0000313" key="12">
    <source>
        <dbReference type="Proteomes" id="UP000198597"/>
    </source>
</evidence>
<comment type="function">
    <text evidence="9">May play the central regulatory role in sporulation. It may be an element of the effector pathway responsible for the activation of sporulation genes in response to nutritional stress. Spo0A may act in concert with spo0H (a sigma factor) to control the expression of some genes that are critical to the sporulation process.</text>
</comment>
<keyword evidence="7" id="KW-0238">DNA-binding</keyword>
<dbReference type="GO" id="GO:0005737">
    <property type="term" value="C:cytoplasm"/>
    <property type="evidence" value="ECO:0007669"/>
    <property type="project" value="UniProtKB-SubCell"/>
</dbReference>
<evidence type="ECO:0000256" key="2">
    <source>
        <dbReference type="ARBA" id="ARBA00018672"/>
    </source>
</evidence>
<keyword evidence="8" id="KW-0804">Transcription</keyword>
<evidence type="ECO:0000256" key="5">
    <source>
        <dbReference type="ARBA" id="ARBA00023012"/>
    </source>
</evidence>
<dbReference type="SUPFAM" id="SSF52172">
    <property type="entry name" value="CheY-like"/>
    <property type="match status" value="1"/>
</dbReference>
<evidence type="ECO:0000256" key="8">
    <source>
        <dbReference type="ARBA" id="ARBA00023163"/>
    </source>
</evidence>
<protein>
    <recommendedName>
        <fullName evidence="2">Stage 0 sporulation protein A homolog</fullName>
    </recommendedName>
</protein>
<evidence type="ECO:0000256" key="7">
    <source>
        <dbReference type="ARBA" id="ARBA00023125"/>
    </source>
</evidence>
<evidence type="ECO:0000256" key="3">
    <source>
        <dbReference type="ARBA" id="ARBA00022490"/>
    </source>
</evidence>
<dbReference type="Proteomes" id="UP000198597">
    <property type="component" value="Unassembled WGS sequence"/>
</dbReference>
<dbReference type="GO" id="GO:0043565">
    <property type="term" value="F:sequence-specific DNA binding"/>
    <property type="evidence" value="ECO:0007669"/>
    <property type="project" value="InterPro"/>
</dbReference>
<dbReference type="GO" id="GO:0003700">
    <property type="term" value="F:DNA-binding transcription factor activity"/>
    <property type="evidence" value="ECO:0007669"/>
    <property type="project" value="InterPro"/>
</dbReference>
<dbReference type="PROSITE" id="PS50110">
    <property type="entry name" value="RESPONSE_REGULATORY"/>
    <property type="match status" value="1"/>
</dbReference>
<evidence type="ECO:0000256" key="6">
    <source>
        <dbReference type="ARBA" id="ARBA00023015"/>
    </source>
</evidence>
<keyword evidence="4 10" id="KW-0597">Phosphoprotein</keyword>
<keyword evidence="3" id="KW-0963">Cytoplasm</keyword>
<dbReference type="SMART" id="SM00342">
    <property type="entry name" value="HTH_ARAC"/>
    <property type="match status" value="1"/>
</dbReference>